<dbReference type="AlphaFoldDB" id="A0A6C0BCR4"/>
<dbReference type="Pfam" id="PF19067">
    <property type="entry name" value="DUF5763"/>
    <property type="match status" value="1"/>
</dbReference>
<accession>A0A6C0BCR4</accession>
<proteinExistence type="predicted"/>
<protein>
    <recommendedName>
        <fullName evidence="3">HNH endonuclease</fullName>
    </recommendedName>
</protein>
<reference evidence="2" key="1">
    <citation type="journal article" date="2020" name="Nature">
        <title>Giant virus diversity and host interactions through global metagenomics.</title>
        <authorList>
            <person name="Schulz F."/>
            <person name="Roux S."/>
            <person name="Paez-Espino D."/>
            <person name="Jungbluth S."/>
            <person name="Walsh D.A."/>
            <person name="Denef V.J."/>
            <person name="McMahon K.D."/>
            <person name="Konstantinidis K.T."/>
            <person name="Eloe-Fadrosh E.A."/>
            <person name="Kyrpides N.C."/>
            <person name="Woyke T."/>
        </authorList>
    </citation>
    <scope>NUCLEOTIDE SEQUENCE</scope>
    <source>
        <strain evidence="2">GVMAG-M-3300010158-60</strain>
    </source>
</reference>
<dbReference type="InterPro" id="IPR043914">
    <property type="entry name" value="DUF5763"/>
</dbReference>
<keyword evidence="1" id="KW-0175">Coiled coil</keyword>
<feature type="coiled-coil region" evidence="1">
    <location>
        <begin position="193"/>
        <end position="220"/>
    </location>
</feature>
<dbReference type="Gene3D" id="3.30.40.220">
    <property type="match status" value="1"/>
</dbReference>
<dbReference type="EMBL" id="MN739108">
    <property type="protein sequence ID" value="QHS89278.1"/>
    <property type="molecule type" value="Genomic_DNA"/>
</dbReference>
<evidence type="ECO:0000256" key="1">
    <source>
        <dbReference type="SAM" id="Coils"/>
    </source>
</evidence>
<organism evidence="2">
    <name type="scientific">viral metagenome</name>
    <dbReference type="NCBI Taxonomy" id="1070528"/>
    <lineage>
        <taxon>unclassified sequences</taxon>
        <taxon>metagenomes</taxon>
        <taxon>organismal metagenomes</taxon>
    </lineage>
</organism>
<evidence type="ECO:0008006" key="3">
    <source>
        <dbReference type="Google" id="ProtNLM"/>
    </source>
</evidence>
<sequence length="469" mass="54945">METCNALMEQGEKKGQRCWRPISENGFCGKHQKQALLTIAKNDNKKKCSTHRCLSLLDEGSVEIYCAACIEKKEEKKKKATICIAIIQQHDNKGKQCDKIASSGKYCGKHSERNILLERAAEEGIRICDDGKRSCKNETKDEKLKCEECLEKIRSADQKEYQMRQLTPDMCLGCGKIMIEITEGFRNDIVKRCKECYVKLRETEEKRERAERDYNKEKKANIITHFDEYIRSATRKNLFFDLNLEQFNTLVNSHCHYCDEYDELKVIGIDRIDSERGYIINNVVPSCSTCNFMKSDLERDDFLNHICKIYLHSFTNEIKDGSATEEKGSYIRPRKILELYKNKKIVEYIQLCKKDQRSILFIEKMEKLLNPSLRESDCLSIIKTALRSDANSIVLTNKNERQRIPRKELFEYLENNKPNEFIKVYESVHGIVEGFDKDVKELAVCWNKCEKDIEFNKLLIKYQNKRKNQ</sequence>
<name>A0A6C0BCR4_9ZZZZ</name>
<evidence type="ECO:0000313" key="2">
    <source>
        <dbReference type="EMBL" id="QHS89278.1"/>
    </source>
</evidence>